<gene>
    <name evidence="1" type="ORF">ABID46_002541</name>
</gene>
<protein>
    <recommendedName>
        <fullName evidence="3">Lipoprotein</fullName>
    </recommendedName>
</protein>
<dbReference type="EMBL" id="JBEPMO010000024">
    <property type="protein sequence ID" value="MET3732949.1"/>
    <property type="molecule type" value="Genomic_DNA"/>
</dbReference>
<organism evidence="1 2">
    <name type="scientific">Moheibacter stercoris</name>
    <dbReference type="NCBI Taxonomy" id="1628251"/>
    <lineage>
        <taxon>Bacteria</taxon>
        <taxon>Pseudomonadati</taxon>
        <taxon>Bacteroidota</taxon>
        <taxon>Flavobacteriia</taxon>
        <taxon>Flavobacteriales</taxon>
        <taxon>Weeksellaceae</taxon>
        <taxon>Moheibacter</taxon>
    </lineage>
</organism>
<name>A0ABV2LWM5_9FLAO</name>
<dbReference type="PROSITE" id="PS51257">
    <property type="entry name" value="PROKAR_LIPOPROTEIN"/>
    <property type="match status" value="1"/>
</dbReference>
<reference evidence="1 2" key="1">
    <citation type="submission" date="2024-06" db="EMBL/GenBank/DDBJ databases">
        <title>Genomic Encyclopedia of Type Strains, Phase IV (KMG-IV): sequencing the most valuable type-strain genomes for metagenomic binning, comparative biology and taxonomic classification.</title>
        <authorList>
            <person name="Goeker M."/>
        </authorList>
    </citation>
    <scope>NUCLEOTIDE SEQUENCE [LARGE SCALE GENOMIC DNA]</scope>
    <source>
        <strain evidence="1 2">DSM 29388</strain>
    </source>
</reference>
<dbReference type="RefSeq" id="WP_354510653.1">
    <property type="nucleotide sequence ID" value="NZ_JBEPMO010000024.1"/>
</dbReference>
<evidence type="ECO:0000313" key="1">
    <source>
        <dbReference type="EMBL" id="MET3732949.1"/>
    </source>
</evidence>
<dbReference type="Proteomes" id="UP001549146">
    <property type="component" value="Unassembled WGS sequence"/>
</dbReference>
<sequence length="105" mass="11935">MKNLAFILSCVFLSCSTQPMKQSNTTPSFEQLMADGFTEMRIIEANDTPCQFLLKSKNGTVYEVEEIQSRIPGMKANTNIYVKFTPLKRVSQCNAQPIKIEELHQ</sequence>
<keyword evidence="2" id="KW-1185">Reference proteome</keyword>
<evidence type="ECO:0000313" key="2">
    <source>
        <dbReference type="Proteomes" id="UP001549146"/>
    </source>
</evidence>
<evidence type="ECO:0008006" key="3">
    <source>
        <dbReference type="Google" id="ProtNLM"/>
    </source>
</evidence>
<proteinExistence type="predicted"/>
<comment type="caution">
    <text evidence="1">The sequence shown here is derived from an EMBL/GenBank/DDBJ whole genome shotgun (WGS) entry which is preliminary data.</text>
</comment>
<accession>A0ABV2LWM5</accession>